<dbReference type="KEGG" id="pbor:BSF38_05120"/>
<proteinExistence type="predicted"/>
<dbReference type="Pfam" id="PF13643">
    <property type="entry name" value="DUF4145"/>
    <property type="match status" value="1"/>
</dbReference>
<sequence length="201" mass="22884">MVDYGVVQGWQNTVNCSGQKQYICGYCNALVRANRCFMQRRQQRYSSETEFAYLFICPGCDCPTFWNDCPEWQYPVRRPGQDVPNLPEDIMALYNEARSCLTVNAHTASVMVSRKLLMNVAVAHGAKEGKSFAEYVQFFVDENLITSNNRGWVDQLREKGNGANHRTAPSSAEDARSLIDFCNMLLRTIYEFAKQHPPATT</sequence>
<evidence type="ECO:0000259" key="1">
    <source>
        <dbReference type="Pfam" id="PF13643"/>
    </source>
</evidence>
<dbReference type="EMBL" id="CP019082">
    <property type="protein sequence ID" value="APW63548.1"/>
    <property type="molecule type" value="Genomic_DNA"/>
</dbReference>
<name>A0A1U7CXC5_9BACT</name>
<evidence type="ECO:0000313" key="3">
    <source>
        <dbReference type="Proteomes" id="UP000186309"/>
    </source>
</evidence>
<organism evidence="2 3">
    <name type="scientific">Paludisphaera borealis</name>
    <dbReference type="NCBI Taxonomy" id="1387353"/>
    <lineage>
        <taxon>Bacteria</taxon>
        <taxon>Pseudomonadati</taxon>
        <taxon>Planctomycetota</taxon>
        <taxon>Planctomycetia</taxon>
        <taxon>Isosphaerales</taxon>
        <taxon>Isosphaeraceae</taxon>
        <taxon>Paludisphaera</taxon>
    </lineage>
</organism>
<feature type="domain" description="DUF4145" evidence="1">
    <location>
        <begin position="95"/>
        <end position="182"/>
    </location>
</feature>
<accession>A0A1U7CXC5</accession>
<keyword evidence="3" id="KW-1185">Reference proteome</keyword>
<protein>
    <recommendedName>
        <fullName evidence="1">DUF4145 domain-containing protein</fullName>
    </recommendedName>
</protein>
<evidence type="ECO:0000313" key="2">
    <source>
        <dbReference type="EMBL" id="APW63548.1"/>
    </source>
</evidence>
<reference evidence="3" key="1">
    <citation type="submission" date="2016-12" db="EMBL/GenBank/DDBJ databases">
        <title>Comparative genomics of four Isosphaeraceae planctomycetes: a common pool of plasmids and glycoside hydrolase genes.</title>
        <authorList>
            <person name="Ivanova A."/>
        </authorList>
    </citation>
    <scope>NUCLEOTIDE SEQUENCE [LARGE SCALE GENOMIC DNA]</scope>
    <source>
        <strain evidence="3">PX4</strain>
    </source>
</reference>
<dbReference type="Proteomes" id="UP000186309">
    <property type="component" value="Chromosome"/>
</dbReference>
<dbReference type="RefSeq" id="WP_076349883.1">
    <property type="nucleotide sequence ID" value="NZ_CP019082.1"/>
</dbReference>
<dbReference type="InterPro" id="IPR025285">
    <property type="entry name" value="DUF4145"/>
</dbReference>
<dbReference type="OrthoDB" id="2083942at2"/>
<dbReference type="AlphaFoldDB" id="A0A1U7CXC5"/>
<gene>
    <name evidence="2" type="ORF">BSF38_05120</name>
</gene>